<dbReference type="Proteomes" id="UP000318529">
    <property type="component" value="Unassembled WGS sequence"/>
</dbReference>
<proteinExistence type="predicted"/>
<accession>A0A560BMZ0</accession>
<organism evidence="1 2">
    <name type="scientific">Azospirillum brasilense</name>
    <dbReference type="NCBI Taxonomy" id="192"/>
    <lineage>
        <taxon>Bacteria</taxon>
        <taxon>Pseudomonadati</taxon>
        <taxon>Pseudomonadota</taxon>
        <taxon>Alphaproteobacteria</taxon>
        <taxon>Rhodospirillales</taxon>
        <taxon>Azospirillaceae</taxon>
        <taxon>Azospirillum</taxon>
    </lineage>
</organism>
<gene>
    <name evidence="1" type="ORF">FBZ83_12629</name>
</gene>
<evidence type="ECO:0000313" key="2">
    <source>
        <dbReference type="Proteomes" id="UP000318529"/>
    </source>
</evidence>
<sequence>MSRTQNEPEQKGRTIIVRPDDRLIHITTIHQRLQNGEPLKLLADEYKVSVSALGDHLFAAGLAWEKRGGRPRKGVSA</sequence>
<dbReference type="AlphaFoldDB" id="A0A560BMZ0"/>
<evidence type="ECO:0008006" key="3">
    <source>
        <dbReference type="Google" id="ProtNLM"/>
    </source>
</evidence>
<comment type="caution">
    <text evidence="1">The sequence shown here is derived from an EMBL/GenBank/DDBJ whole genome shotgun (WGS) entry which is preliminary data.</text>
</comment>
<dbReference type="EMBL" id="VITH01000026">
    <property type="protein sequence ID" value="TWA73962.1"/>
    <property type="molecule type" value="Genomic_DNA"/>
</dbReference>
<reference evidence="1 2" key="1">
    <citation type="submission" date="2019-06" db="EMBL/GenBank/DDBJ databases">
        <title>Genomic Encyclopedia of Type Strains, Phase IV (KMG-V): Genome sequencing to study the core and pangenomes of soil and plant-associated prokaryotes.</title>
        <authorList>
            <person name="Whitman W."/>
        </authorList>
    </citation>
    <scope>NUCLEOTIDE SEQUENCE [LARGE SCALE GENOMIC DNA]</scope>
    <source>
        <strain evidence="1 2">BR 11650</strain>
    </source>
</reference>
<dbReference type="RefSeq" id="WP_145690739.1">
    <property type="nucleotide sequence ID" value="NZ_VITH01000026.1"/>
</dbReference>
<evidence type="ECO:0000313" key="1">
    <source>
        <dbReference type="EMBL" id="TWA73962.1"/>
    </source>
</evidence>
<name>A0A560BMZ0_AZOBR</name>
<protein>
    <recommendedName>
        <fullName evidence="3">Transcriptional regulator</fullName>
    </recommendedName>
</protein>